<protein>
    <submittedName>
        <fullName evidence="2">Uncharacterized protein</fullName>
    </submittedName>
</protein>
<feature type="compositionally biased region" description="Basic residues" evidence="1">
    <location>
        <begin position="67"/>
        <end position="93"/>
    </location>
</feature>
<organism evidence="2 3">
    <name type="scientific">Knipowitschia caucasica</name>
    <name type="common">Caucasian dwarf goby</name>
    <name type="synonym">Pomatoschistus caucasicus</name>
    <dbReference type="NCBI Taxonomy" id="637954"/>
    <lineage>
        <taxon>Eukaryota</taxon>
        <taxon>Metazoa</taxon>
        <taxon>Chordata</taxon>
        <taxon>Craniata</taxon>
        <taxon>Vertebrata</taxon>
        <taxon>Euteleostomi</taxon>
        <taxon>Actinopterygii</taxon>
        <taxon>Neopterygii</taxon>
        <taxon>Teleostei</taxon>
        <taxon>Neoteleostei</taxon>
        <taxon>Acanthomorphata</taxon>
        <taxon>Gobiaria</taxon>
        <taxon>Gobiiformes</taxon>
        <taxon>Gobioidei</taxon>
        <taxon>Gobiidae</taxon>
        <taxon>Gobiinae</taxon>
        <taxon>Knipowitschia</taxon>
    </lineage>
</organism>
<keyword evidence="3" id="KW-1185">Reference proteome</keyword>
<feature type="compositionally biased region" description="Basic and acidic residues" evidence="1">
    <location>
        <begin position="163"/>
        <end position="196"/>
    </location>
</feature>
<reference evidence="2 3" key="1">
    <citation type="submission" date="2024-04" db="EMBL/GenBank/DDBJ databases">
        <authorList>
            <person name="Waldvogel A.-M."/>
            <person name="Schoenle A."/>
        </authorList>
    </citation>
    <scope>NUCLEOTIDE SEQUENCE [LARGE SCALE GENOMIC DNA]</scope>
</reference>
<dbReference type="Proteomes" id="UP001497482">
    <property type="component" value="Chromosome 5"/>
</dbReference>
<evidence type="ECO:0000313" key="3">
    <source>
        <dbReference type="Proteomes" id="UP001497482"/>
    </source>
</evidence>
<evidence type="ECO:0000313" key="2">
    <source>
        <dbReference type="EMBL" id="CAL1605217.1"/>
    </source>
</evidence>
<accession>A0AAV2LVW7</accession>
<feature type="region of interest" description="Disordered" evidence="1">
    <location>
        <begin position="28"/>
        <end position="217"/>
    </location>
</feature>
<feature type="compositionally biased region" description="Basic and acidic residues" evidence="1">
    <location>
        <begin position="120"/>
        <end position="150"/>
    </location>
</feature>
<gene>
    <name evidence="2" type="ORF">KC01_LOCUS32633</name>
</gene>
<feature type="compositionally biased region" description="Polar residues" evidence="1">
    <location>
        <begin position="43"/>
        <end position="52"/>
    </location>
</feature>
<sequence>MLTLTADASLPPTHNALLPPVIVFEAQSRSGTNAEESPKQTHKQQWTCSHSPSALIYQRGSCGNPRRGTRRRGTRKRGSGRGGTRRKGTRRRGSGRERDQDSPSALIYQRGSCGNPRRGTRSERDQEEREREKRDQEERDQEEREREREGSGLSISTYLPERQLWEPRRGTRSERDQEEREREGRDQEEREREREGSGLSISTYLPERQLWEPPERD</sequence>
<dbReference type="AlphaFoldDB" id="A0AAV2LVW7"/>
<name>A0AAV2LVW7_KNICA</name>
<proteinExistence type="predicted"/>
<evidence type="ECO:0000256" key="1">
    <source>
        <dbReference type="SAM" id="MobiDB-lite"/>
    </source>
</evidence>
<dbReference type="EMBL" id="OZ035827">
    <property type="protein sequence ID" value="CAL1605217.1"/>
    <property type="molecule type" value="Genomic_DNA"/>
</dbReference>